<accession>A0A4P9XXS7</accession>
<evidence type="ECO:0000313" key="2">
    <source>
        <dbReference type="EMBL" id="RKP11198.1"/>
    </source>
</evidence>
<name>A0A4P9XXS7_9FUNG</name>
<dbReference type="Proteomes" id="UP000271241">
    <property type="component" value="Unassembled WGS sequence"/>
</dbReference>
<evidence type="ECO:0000256" key="1">
    <source>
        <dbReference type="SAM" id="MobiDB-lite"/>
    </source>
</evidence>
<gene>
    <name evidence="2" type="ORF">THASP1DRAFT_27035</name>
</gene>
<keyword evidence="3" id="KW-1185">Reference proteome</keyword>
<organism evidence="2 3">
    <name type="scientific">Thamnocephalis sphaerospora</name>
    <dbReference type="NCBI Taxonomy" id="78915"/>
    <lineage>
        <taxon>Eukaryota</taxon>
        <taxon>Fungi</taxon>
        <taxon>Fungi incertae sedis</taxon>
        <taxon>Zoopagomycota</taxon>
        <taxon>Zoopagomycotina</taxon>
        <taxon>Zoopagomycetes</taxon>
        <taxon>Zoopagales</taxon>
        <taxon>Sigmoideomycetaceae</taxon>
        <taxon>Thamnocephalis</taxon>
    </lineage>
</organism>
<sequence length="299" mass="32505">MSAPWPSWAANTSDMDPASWAPRELVGTPSTEPTLCSESVGQLSATAAGKRARDADDFGRELEMMEVCDRYVDLTVGQPVRKQRNTKRLRLASFSGLSSDAGSELGFPMSAASSAPLTPVDWPAPSHVSIATGLVYTPSMPRTPDGDDLDDSGNFAQDHNVRVDGDRRALAGQSVQYAQWQDGRAANPAVSEHHWDQRQLELELDGAALTAWHVYSTPNRILNDAYHVRHLRTSHAAASVASGSSMQSPMAASAWTARETGRDHRRTLSPDSHYSVMNALLAQLHQSRVGNHAPNWSTH</sequence>
<dbReference type="AlphaFoldDB" id="A0A4P9XXS7"/>
<proteinExistence type="predicted"/>
<dbReference type="EMBL" id="KZ992424">
    <property type="protein sequence ID" value="RKP11198.1"/>
    <property type="molecule type" value="Genomic_DNA"/>
</dbReference>
<evidence type="ECO:0000313" key="3">
    <source>
        <dbReference type="Proteomes" id="UP000271241"/>
    </source>
</evidence>
<feature type="region of interest" description="Disordered" evidence="1">
    <location>
        <begin position="1"/>
        <end position="36"/>
    </location>
</feature>
<protein>
    <submittedName>
        <fullName evidence="2">Uncharacterized protein</fullName>
    </submittedName>
</protein>
<reference evidence="3" key="1">
    <citation type="journal article" date="2018" name="Nat. Microbiol.">
        <title>Leveraging single-cell genomics to expand the fungal tree of life.</title>
        <authorList>
            <person name="Ahrendt S.R."/>
            <person name="Quandt C.A."/>
            <person name="Ciobanu D."/>
            <person name="Clum A."/>
            <person name="Salamov A."/>
            <person name="Andreopoulos B."/>
            <person name="Cheng J.F."/>
            <person name="Woyke T."/>
            <person name="Pelin A."/>
            <person name="Henrissat B."/>
            <person name="Reynolds N.K."/>
            <person name="Benny G.L."/>
            <person name="Smith M.E."/>
            <person name="James T.Y."/>
            <person name="Grigoriev I.V."/>
        </authorList>
    </citation>
    <scope>NUCLEOTIDE SEQUENCE [LARGE SCALE GENOMIC DNA]</scope>
    <source>
        <strain evidence="3">RSA 1356</strain>
    </source>
</reference>